<dbReference type="PANTHER" id="PTHR13954">
    <property type="entry name" value="IRE1-RELATED"/>
    <property type="match status" value="1"/>
</dbReference>
<dbReference type="AlphaFoldDB" id="A0A6A5Z0S8"/>
<dbReference type="InterPro" id="IPR045133">
    <property type="entry name" value="IRE1/2-like"/>
</dbReference>
<dbReference type="InterPro" id="IPR008271">
    <property type="entry name" value="Ser/Thr_kinase_AS"/>
</dbReference>
<dbReference type="PROSITE" id="PS50011">
    <property type="entry name" value="PROTEIN_KINASE_DOM"/>
    <property type="match status" value="1"/>
</dbReference>
<dbReference type="GO" id="GO:0070059">
    <property type="term" value="P:intrinsic apoptotic signaling pathway in response to endoplasmic reticulum stress"/>
    <property type="evidence" value="ECO:0007669"/>
    <property type="project" value="TreeGrafter"/>
</dbReference>
<dbReference type="GO" id="GO:0005524">
    <property type="term" value="F:ATP binding"/>
    <property type="evidence" value="ECO:0007669"/>
    <property type="project" value="InterPro"/>
</dbReference>
<keyword evidence="3" id="KW-1185">Reference proteome</keyword>
<feature type="non-terminal residue" evidence="2">
    <location>
        <position position="413"/>
    </location>
</feature>
<protein>
    <recommendedName>
        <fullName evidence="1">Protein kinase domain-containing protein</fullName>
    </recommendedName>
</protein>
<dbReference type="InterPro" id="IPR011009">
    <property type="entry name" value="Kinase-like_dom_sf"/>
</dbReference>
<reference evidence="2" key="1">
    <citation type="journal article" date="2020" name="Stud. Mycol.">
        <title>101 Dothideomycetes genomes: a test case for predicting lifestyles and emergence of pathogens.</title>
        <authorList>
            <person name="Haridas S."/>
            <person name="Albert R."/>
            <person name="Binder M."/>
            <person name="Bloem J."/>
            <person name="Labutti K."/>
            <person name="Salamov A."/>
            <person name="Andreopoulos B."/>
            <person name="Baker S."/>
            <person name="Barry K."/>
            <person name="Bills G."/>
            <person name="Bluhm B."/>
            <person name="Cannon C."/>
            <person name="Castanera R."/>
            <person name="Culley D."/>
            <person name="Daum C."/>
            <person name="Ezra D."/>
            <person name="Gonzalez J."/>
            <person name="Henrissat B."/>
            <person name="Kuo A."/>
            <person name="Liang C."/>
            <person name="Lipzen A."/>
            <person name="Lutzoni F."/>
            <person name="Magnuson J."/>
            <person name="Mondo S."/>
            <person name="Nolan M."/>
            <person name="Ohm R."/>
            <person name="Pangilinan J."/>
            <person name="Park H.-J."/>
            <person name="Ramirez L."/>
            <person name="Alfaro M."/>
            <person name="Sun H."/>
            <person name="Tritt A."/>
            <person name="Yoshinaga Y."/>
            <person name="Zwiers L.-H."/>
            <person name="Turgeon B."/>
            <person name="Goodwin S."/>
            <person name="Spatafora J."/>
            <person name="Crous P."/>
            <person name="Grigoriev I."/>
        </authorList>
    </citation>
    <scope>NUCLEOTIDE SEQUENCE</scope>
    <source>
        <strain evidence="2">CBS 627.86</strain>
    </source>
</reference>
<dbReference type="OrthoDB" id="4062651at2759"/>
<dbReference type="GO" id="GO:0051082">
    <property type="term" value="F:unfolded protein binding"/>
    <property type="evidence" value="ECO:0007669"/>
    <property type="project" value="TreeGrafter"/>
</dbReference>
<dbReference type="PANTHER" id="PTHR13954:SF6">
    <property type="entry name" value="NON-SPECIFIC SERINE_THREONINE PROTEIN KINASE"/>
    <property type="match status" value="1"/>
</dbReference>
<proteinExistence type="predicted"/>
<dbReference type="GO" id="GO:0004521">
    <property type="term" value="F:RNA endonuclease activity"/>
    <property type="evidence" value="ECO:0007669"/>
    <property type="project" value="InterPro"/>
</dbReference>
<dbReference type="EMBL" id="ML977332">
    <property type="protein sequence ID" value="KAF2111941.1"/>
    <property type="molecule type" value="Genomic_DNA"/>
</dbReference>
<dbReference type="PROSITE" id="PS00108">
    <property type="entry name" value="PROTEIN_KINASE_ST"/>
    <property type="match status" value="1"/>
</dbReference>
<dbReference type="SMART" id="SM00220">
    <property type="entry name" value="S_TKc"/>
    <property type="match status" value="1"/>
</dbReference>
<dbReference type="InterPro" id="IPR000719">
    <property type="entry name" value="Prot_kinase_dom"/>
</dbReference>
<name>A0A6A5Z0S8_9PLEO</name>
<organism evidence="2 3">
    <name type="scientific">Lophiotrema nucula</name>
    <dbReference type="NCBI Taxonomy" id="690887"/>
    <lineage>
        <taxon>Eukaryota</taxon>
        <taxon>Fungi</taxon>
        <taxon>Dikarya</taxon>
        <taxon>Ascomycota</taxon>
        <taxon>Pezizomycotina</taxon>
        <taxon>Dothideomycetes</taxon>
        <taxon>Pleosporomycetidae</taxon>
        <taxon>Pleosporales</taxon>
        <taxon>Lophiotremataceae</taxon>
        <taxon>Lophiotrema</taxon>
    </lineage>
</organism>
<evidence type="ECO:0000259" key="1">
    <source>
        <dbReference type="PROSITE" id="PS50011"/>
    </source>
</evidence>
<evidence type="ECO:0000313" key="2">
    <source>
        <dbReference type="EMBL" id="KAF2111941.1"/>
    </source>
</evidence>
<evidence type="ECO:0000313" key="3">
    <source>
        <dbReference type="Proteomes" id="UP000799770"/>
    </source>
</evidence>
<dbReference type="SUPFAM" id="SSF56112">
    <property type="entry name" value="Protein kinase-like (PK-like)"/>
    <property type="match status" value="2"/>
</dbReference>
<feature type="non-terminal residue" evidence="2">
    <location>
        <position position="1"/>
    </location>
</feature>
<dbReference type="Pfam" id="PF00069">
    <property type="entry name" value="Pkinase"/>
    <property type="match status" value="2"/>
</dbReference>
<accession>A0A6A5Z0S8</accession>
<dbReference type="GO" id="GO:0036498">
    <property type="term" value="P:IRE1-mediated unfolded protein response"/>
    <property type="evidence" value="ECO:0007669"/>
    <property type="project" value="TreeGrafter"/>
</dbReference>
<feature type="domain" description="Protein kinase" evidence="1">
    <location>
        <begin position="157"/>
        <end position="413"/>
    </location>
</feature>
<gene>
    <name evidence="2" type="ORF">BDV96DRAFT_462894</name>
</gene>
<sequence>LTLREAKVCEVLLENPHPSLAVYYGVQAGTKVSIKSFRSKSFGIERIIGLCFKKYRCTLGDLVKQRKHFDAETCLASIEAGIHHFHSLGYVHCDIKPSNIFYSADEGGQFVIGDFDSCIKIGHSGRWKCGTAGWSRMYVSYATPDIDFSSLEKIRIWLEAKGFGHPADGTRIDPEAKEINLWQDLKLNHSKWPHPPQPFNYNRVVPIYRPEWTIAAAPCSDRTFVKKPDFFKCAANLWEGEAPARIVEREIETCEILRCNPHPNIAEYQGVTHDEWDRITGVCFDRYPMDLHTFVNQGFVFDAKDVLQQIEAGIKHLHSMRFTHQDVKPANCLVDPTFPVKPRVVLGDFDSVHQIGEMLHTKWGTAGWNTSAEYADRNNDFYGLRLIEIWLDNKGGGKPEKGTAYPNTDDILK</sequence>
<dbReference type="Gene3D" id="1.10.510.10">
    <property type="entry name" value="Transferase(Phosphotransferase) domain 1"/>
    <property type="match status" value="2"/>
</dbReference>
<dbReference type="GO" id="GO:0004674">
    <property type="term" value="F:protein serine/threonine kinase activity"/>
    <property type="evidence" value="ECO:0007669"/>
    <property type="project" value="InterPro"/>
</dbReference>
<dbReference type="Proteomes" id="UP000799770">
    <property type="component" value="Unassembled WGS sequence"/>
</dbReference>
<dbReference type="GO" id="GO:1990604">
    <property type="term" value="C:IRE1-TRAF2-ASK1 complex"/>
    <property type="evidence" value="ECO:0007669"/>
    <property type="project" value="TreeGrafter"/>
</dbReference>